<comment type="caution">
    <text evidence="8">The sequence shown here is derived from an EMBL/GenBank/DDBJ whole genome shotgun (WGS) entry which is preliminary data.</text>
</comment>
<dbReference type="EMBL" id="BAAAPE010000011">
    <property type="protein sequence ID" value="GAA2083335.1"/>
    <property type="molecule type" value="Genomic_DNA"/>
</dbReference>
<evidence type="ECO:0000256" key="3">
    <source>
        <dbReference type="ARBA" id="ARBA00022475"/>
    </source>
</evidence>
<dbReference type="RefSeq" id="WP_344530698.1">
    <property type="nucleotide sequence ID" value="NZ_BAAAPE010000011.1"/>
</dbReference>
<keyword evidence="6" id="KW-0472">Membrane</keyword>
<organism evidence="8 9">
    <name type="scientific">Streptomyces albiaxialis</name>
    <dbReference type="NCBI Taxonomy" id="329523"/>
    <lineage>
        <taxon>Bacteria</taxon>
        <taxon>Bacillati</taxon>
        <taxon>Actinomycetota</taxon>
        <taxon>Actinomycetes</taxon>
        <taxon>Kitasatosporales</taxon>
        <taxon>Streptomycetaceae</taxon>
        <taxon>Streptomyces</taxon>
    </lineage>
</organism>
<evidence type="ECO:0000256" key="7">
    <source>
        <dbReference type="SAM" id="MobiDB-lite"/>
    </source>
</evidence>
<protein>
    <recommendedName>
        <fullName evidence="10">MmpS family membrane protein</fullName>
    </recommendedName>
</protein>
<feature type="region of interest" description="Disordered" evidence="7">
    <location>
        <begin position="129"/>
        <end position="148"/>
    </location>
</feature>
<keyword evidence="9" id="KW-1185">Reference proteome</keyword>
<gene>
    <name evidence="8" type="ORF">GCM10009801_43720</name>
</gene>
<dbReference type="InterPro" id="IPR008693">
    <property type="entry name" value="MmpS"/>
</dbReference>
<evidence type="ECO:0000256" key="4">
    <source>
        <dbReference type="ARBA" id="ARBA00022692"/>
    </source>
</evidence>
<evidence type="ECO:0000256" key="1">
    <source>
        <dbReference type="ARBA" id="ARBA00004236"/>
    </source>
</evidence>
<evidence type="ECO:0000256" key="5">
    <source>
        <dbReference type="ARBA" id="ARBA00022989"/>
    </source>
</evidence>
<feature type="region of interest" description="Disordered" evidence="7">
    <location>
        <begin position="51"/>
        <end position="82"/>
    </location>
</feature>
<dbReference type="PROSITE" id="PS51257">
    <property type="entry name" value="PROKAR_LIPOPROTEIN"/>
    <property type="match status" value="1"/>
</dbReference>
<dbReference type="Pfam" id="PF05423">
    <property type="entry name" value="Mycobact_memb"/>
    <property type="match status" value="1"/>
</dbReference>
<reference evidence="8 9" key="1">
    <citation type="journal article" date="2019" name="Int. J. Syst. Evol. Microbiol.">
        <title>The Global Catalogue of Microorganisms (GCM) 10K type strain sequencing project: providing services to taxonomists for standard genome sequencing and annotation.</title>
        <authorList>
            <consortium name="The Broad Institute Genomics Platform"/>
            <consortium name="The Broad Institute Genome Sequencing Center for Infectious Disease"/>
            <person name="Wu L."/>
            <person name="Ma J."/>
        </authorList>
    </citation>
    <scope>NUCLEOTIDE SEQUENCE [LARGE SCALE GENOMIC DNA]</scope>
    <source>
        <strain evidence="8 9">JCM 15478</strain>
    </source>
</reference>
<evidence type="ECO:0000313" key="8">
    <source>
        <dbReference type="EMBL" id="GAA2083335.1"/>
    </source>
</evidence>
<keyword evidence="4" id="KW-0812">Transmembrane</keyword>
<feature type="compositionally biased region" description="Low complexity" evidence="7">
    <location>
        <begin position="129"/>
        <end position="140"/>
    </location>
</feature>
<sequence>MRPPRPRTAAAAVAALAVTLGGCSLGPLGEEDEPEVTKTFLEPMKQESAGRTVVYEVRGPGTASVRYEDSAPGKGSDTTLRDSGAVRLPWKKTVKVPEGTERITLTATSSADHSATPLACTVLVDGELASSDSVDSSQASCTTELPEK</sequence>
<dbReference type="InterPro" id="IPR038468">
    <property type="entry name" value="MmpS_C"/>
</dbReference>
<keyword evidence="5" id="KW-1133">Transmembrane helix</keyword>
<evidence type="ECO:0008006" key="10">
    <source>
        <dbReference type="Google" id="ProtNLM"/>
    </source>
</evidence>
<proteinExistence type="inferred from homology"/>
<keyword evidence="3" id="KW-1003">Cell membrane</keyword>
<name>A0ABN2W5B6_9ACTN</name>
<evidence type="ECO:0000256" key="6">
    <source>
        <dbReference type="ARBA" id="ARBA00023136"/>
    </source>
</evidence>
<dbReference type="Proteomes" id="UP001500016">
    <property type="component" value="Unassembled WGS sequence"/>
</dbReference>
<dbReference type="Gene3D" id="2.60.40.2880">
    <property type="entry name" value="MmpS1-5, C-terminal soluble domain"/>
    <property type="match status" value="1"/>
</dbReference>
<evidence type="ECO:0000313" key="9">
    <source>
        <dbReference type="Proteomes" id="UP001500016"/>
    </source>
</evidence>
<accession>A0ABN2W5B6</accession>
<evidence type="ECO:0000256" key="2">
    <source>
        <dbReference type="ARBA" id="ARBA00007531"/>
    </source>
</evidence>
<comment type="similarity">
    <text evidence="2">Belongs to the MmpS family.</text>
</comment>
<comment type="subcellular location">
    <subcellularLocation>
        <location evidence="1">Cell membrane</location>
    </subcellularLocation>
</comment>